<dbReference type="EMBL" id="HBEF01009517">
    <property type="protein sequence ID" value="CAD8333899.1"/>
    <property type="molecule type" value="Transcribed_RNA"/>
</dbReference>
<keyword evidence="15" id="KW-0456">Lyase</keyword>
<dbReference type="AlphaFoldDB" id="A0A7R9WU30"/>
<dbReference type="GO" id="GO:0032580">
    <property type="term" value="C:Golgi cisterna membrane"/>
    <property type="evidence" value="ECO:0007669"/>
    <property type="project" value="UniProtKB-SubCell"/>
</dbReference>
<evidence type="ECO:0000256" key="8">
    <source>
        <dbReference type="ARBA" id="ARBA00022692"/>
    </source>
</evidence>
<dbReference type="InterPro" id="IPR036291">
    <property type="entry name" value="NAD(P)-bd_dom_sf"/>
</dbReference>
<evidence type="ECO:0000256" key="12">
    <source>
        <dbReference type="ARBA" id="ARBA00023027"/>
    </source>
</evidence>
<dbReference type="PANTHER" id="PTHR43078:SF6">
    <property type="entry name" value="UDP-GLUCURONIC ACID DECARBOXYLASE 1"/>
    <property type="match status" value="1"/>
</dbReference>
<keyword evidence="9" id="KW-0210">Decarboxylase</keyword>
<protein>
    <recommendedName>
        <fullName evidence="6">UDP-glucuronate decarboxylase</fullName>
        <ecNumber evidence="6">4.1.1.35</ecNumber>
    </recommendedName>
</protein>
<evidence type="ECO:0000256" key="3">
    <source>
        <dbReference type="ARBA" id="ARBA00004496"/>
    </source>
</evidence>
<dbReference type="InterPro" id="IPR016040">
    <property type="entry name" value="NAD(P)-bd_dom"/>
</dbReference>
<feature type="domain" description="NAD(P)-binding" evidence="18">
    <location>
        <begin position="148"/>
        <end position="442"/>
    </location>
</feature>
<evidence type="ECO:0000256" key="16">
    <source>
        <dbReference type="ARBA" id="ARBA00051601"/>
    </source>
</evidence>
<evidence type="ECO:0000256" key="9">
    <source>
        <dbReference type="ARBA" id="ARBA00022793"/>
    </source>
</evidence>
<evidence type="ECO:0000256" key="5">
    <source>
        <dbReference type="ARBA" id="ARBA00007505"/>
    </source>
</evidence>
<dbReference type="InterPro" id="IPR044516">
    <property type="entry name" value="UXS-like"/>
</dbReference>
<comment type="pathway">
    <text evidence="4">Nucleotide-sugar biosynthesis; UDP-alpha-D-xylose biosynthesis; UDP-alpha-D-xylose from UDP-alpha-D-glucuronate: step 1/1.</text>
</comment>
<dbReference type="CDD" id="cd05230">
    <property type="entry name" value="UGD_SDR_e"/>
    <property type="match status" value="1"/>
</dbReference>
<dbReference type="SUPFAM" id="SSF51735">
    <property type="entry name" value="NAD(P)-binding Rossmann-fold domains"/>
    <property type="match status" value="1"/>
</dbReference>
<dbReference type="GO" id="GO:0070403">
    <property type="term" value="F:NAD+ binding"/>
    <property type="evidence" value="ECO:0007669"/>
    <property type="project" value="InterPro"/>
</dbReference>
<evidence type="ECO:0000256" key="15">
    <source>
        <dbReference type="ARBA" id="ARBA00023239"/>
    </source>
</evidence>
<sequence>MVARKRVGATAQLPVVDGGDASPSSSLGSAAVPAELAENGTKGNTGGQKWFSKQSLMILTIGMLTGYVILPMALVEVNISDYLKTDAVETMTPRVRSLESFAGVDEVDVLEQVKKQQMLLSRQSLPTWATPNVMETKVLPDHKRKKILVTGGAGFVGSHLVDKLMMEGHEVTVIDNLFTGQKKNIAHWLQHPNFTFKIHDVTEPLTIEVAEIYHLACPASPPHYQYNPVKTIKTSTEGTLNMLGLAKRLGAKILLTSTSEIYGDPKEHPQKETYWGNVNTIGPRSCYDEGKRVAETMMYSYQQQNNVNIRIARIFNTFGPRMHPNDGRVVSNFIIQALQGKPMTIYGDGSQTRSFQYVSDLVDGLHALMNHNYDGPVNLGNPDEYTVKNFAEHIKEITKSESEIMLLQATRDDPTRRQPDISTAAREIGWKPVRTVDEGLRNTIEYFAGVLKMAGGEIIPTGPGASKPQA</sequence>
<evidence type="ECO:0000256" key="6">
    <source>
        <dbReference type="ARBA" id="ARBA00012290"/>
    </source>
</evidence>
<gene>
    <name evidence="19" type="ORF">CAUS1442_LOCUS6004</name>
</gene>
<comment type="cofactor">
    <cofactor evidence="1">
        <name>NAD(+)</name>
        <dbReference type="ChEBI" id="CHEBI:57540"/>
    </cofactor>
</comment>
<dbReference type="EC" id="4.1.1.35" evidence="6"/>
<reference evidence="19" key="1">
    <citation type="submission" date="2021-01" db="EMBL/GenBank/DDBJ databases">
        <authorList>
            <person name="Corre E."/>
            <person name="Pelletier E."/>
            <person name="Niang G."/>
            <person name="Scheremetjew M."/>
            <person name="Finn R."/>
            <person name="Kale V."/>
            <person name="Holt S."/>
            <person name="Cochrane G."/>
            <person name="Meng A."/>
            <person name="Brown T."/>
            <person name="Cohen L."/>
        </authorList>
    </citation>
    <scope>NUCLEOTIDE SEQUENCE</scope>
    <source>
        <strain evidence="19">CCMP3328</strain>
    </source>
</reference>
<evidence type="ECO:0000256" key="14">
    <source>
        <dbReference type="ARBA" id="ARBA00023136"/>
    </source>
</evidence>
<evidence type="ECO:0000256" key="4">
    <source>
        <dbReference type="ARBA" id="ARBA00005100"/>
    </source>
</evidence>
<keyword evidence="11 17" id="KW-1133">Transmembrane helix</keyword>
<feature type="transmembrane region" description="Helical" evidence="17">
    <location>
        <begin position="56"/>
        <end position="75"/>
    </location>
</feature>
<keyword evidence="7" id="KW-0963">Cytoplasm</keyword>
<keyword evidence="10" id="KW-0735">Signal-anchor</keyword>
<evidence type="ECO:0000259" key="18">
    <source>
        <dbReference type="Pfam" id="PF16363"/>
    </source>
</evidence>
<evidence type="ECO:0000256" key="17">
    <source>
        <dbReference type="SAM" id="Phobius"/>
    </source>
</evidence>
<proteinExistence type="inferred from homology"/>
<evidence type="ECO:0000256" key="10">
    <source>
        <dbReference type="ARBA" id="ARBA00022968"/>
    </source>
</evidence>
<evidence type="ECO:0000256" key="7">
    <source>
        <dbReference type="ARBA" id="ARBA00022490"/>
    </source>
</evidence>
<keyword evidence="14 17" id="KW-0472">Membrane</keyword>
<dbReference type="PANTHER" id="PTHR43078">
    <property type="entry name" value="UDP-GLUCURONIC ACID DECARBOXYLASE-RELATED"/>
    <property type="match status" value="1"/>
</dbReference>
<organism evidence="19">
    <name type="scientific">Craspedostauros australis</name>
    <dbReference type="NCBI Taxonomy" id="1486917"/>
    <lineage>
        <taxon>Eukaryota</taxon>
        <taxon>Sar</taxon>
        <taxon>Stramenopiles</taxon>
        <taxon>Ochrophyta</taxon>
        <taxon>Bacillariophyta</taxon>
        <taxon>Bacillariophyceae</taxon>
        <taxon>Bacillariophycidae</taxon>
        <taxon>Naviculales</taxon>
        <taxon>Naviculaceae</taxon>
        <taxon>Craspedostauros</taxon>
    </lineage>
</organism>
<evidence type="ECO:0000256" key="13">
    <source>
        <dbReference type="ARBA" id="ARBA00023034"/>
    </source>
</evidence>
<comment type="similarity">
    <text evidence="5">Belongs to the NAD(P)-dependent epimerase/dehydratase family. UDP-glucuronic acid decarboxylase subfamily.</text>
</comment>
<comment type="catalytic activity">
    <reaction evidence="16">
        <text>UDP-alpha-D-glucuronate + H(+) = UDP-alpha-D-xylose + CO2</text>
        <dbReference type="Rhea" id="RHEA:23916"/>
        <dbReference type="ChEBI" id="CHEBI:15378"/>
        <dbReference type="ChEBI" id="CHEBI:16526"/>
        <dbReference type="ChEBI" id="CHEBI:57632"/>
        <dbReference type="ChEBI" id="CHEBI:58052"/>
        <dbReference type="EC" id="4.1.1.35"/>
    </reaction>
</comment>
<dbReference type="Pfam" id="PF16363">
    <property type="entry name" value="GDP_Man_Dehyd"/>
    <property type="match status" value="1"/>
</dbReference>
<name>A0A7R9WU30_9STRA</name>
<keyword evidence="12" id="KW-0520">NAD</keyword>
<keyword evidence="8 17" id="KW-0812">Transmembrane</keyword>
<dbReference type="GO" id="GO:0048040">
    <property type="term" value="F:UDP-glucuronate decarboxylase activity"/>
    <property type="evidence" value="ECO:0007669"/>
    <property type="project" value="UniProtKB-EC"/>
</dbReference>
<evidence type="ECO:0000313" key="19">
    <source>
        <dbReference type="EMBL" id="CAD8333899.1"/>
    </source>
</evidence>
<keyword evidence="13" id="KW-0333">Golgi apparatus</keyword>
<evidence type="ECO:0000256" key="2">
    <source>
        <dbReference type="ARBA" id="ARBA00004447"/>
    </source>
</evidence>
<dbReference type="Gene3D" id="3.40.50.720">
    <property type="entry name" value="NAD(P)-binding Rossmann-like Domain"/>
    <property type="match status" value="2"/>
</dbReference>
<dbReference type="FunFam" id="3.40.50.720:FF:000150">
    <property type="entry name" value="UDP-glucuronic acid decarboxylase 6"/>
    <property type="match status" value="1"/>
</dbReference>
<dbReference type="GO" id="GO:0033320">
    <property type="term" value="P:UDP-D-xylose biosynthetic process"/>
    <property type="evidence" value="ECO:0007669"/>
    <property type="project" value="UniProtKB-UniPathway"/>
</dbReference>
<evidence type="ECO:0000256" key="11">
    <source>
        <dbReference type="ARBA" id="ARBA00022989"/>
    </source>
</evidence>
<accession>A0A7R9WU30</accession>
<comment type="subcellular location">
    <subcellularLocation>
        <location evidence="3">Cytoplasm</location>
    </subcellularLocation>
    <subcellularLocation>
        <location evidence="2">Golgi apparatus</location>
        <location evidence="2">Golgi stack membrane</location>
        <topology evidence="2">Single-pass type II membrane protein</topology>
    </subcellularLocation>
</comment>
<dbReference type="GO" id="GO:0042732">
    <property type="term" value="P:D-xylose metabolic process"/>
    <property type="evidence" value="ECO:0007669"/>
    <property type="project" value="InterPro"/>
</dbReference>
<evidence type="ECO:0000256" key="1">
    <source>
        <dbReference type="ARBA" id="ARBA00001911"/>
    </source>
</evidence>
<dbReference type="UniPathway" id="UPA00796">
    <property type="reaction ID" value="UER00771"/>
</dbReference>